<dbReference type="PANTHER" id="PTHR44520">
    <property type="entry name" value="RESPONSE REGULATOR RCP1-RELATED"/>
    <property type="match status" value="1"/>
</dbReference>
<evidence type="ECO:0000313" key="4">
    <source>
        <dbReference type="Proteomes" id="UP000503278"/>
    </source>
</evidence>
<name>A0A7L5DTG2_9SPHI</name>
<dbReference type="EMBL" id="CP051682">
    <property type="protein sequence ID" value="QJD94395.1"/>
    <property type="molecule type" value="Genomic_DNA"/>
</dbReference>
<organism evidence="3 4">
    <name type="scientific">Mucilaginibacter robiniae</name>
    <dbReference type="NCBI Taxonomy" id="2728022"/>
    <lineage>
        <taxon>Bacteria</taxon>
        <taxon>Pseudomonadati</taxon>
        <taxon>Bacteroidota</taxon>
        <taxon>Sphingobacteriia</taxon>
        <taxon>Sphingobacteriales</taxon>
        <taxon>Sphingobacteriaceae</taxon>
        <taxon>Mucilaginibacter</taxon>
    </lineage>
</organism>
<dbReference type="PANTHER" id="PTHR44520:SF2">
    <property type="entry name" value="RESPONSE REGULATOR RCP1"/>
    <property type="match status" value="1"/>
</dbReference>
<dbReference type="GO" id="GO:0000160">
    <property type="term" value="P:phosphorelay signal transduction system"/>
    <property type="evidence" value="ECO:0007669"/>
    <property type="project" value="InterPro"/>
</dbReference>
<dbReference type="Gene3D" id="3.40.50.2300">
    <property type="match status" value="1"/>
</dbReference>
<dbReference type="KEGG" id="mrob:HH214_00160"/>
<evidence type="ECO:0000256" key="1">
    <source>
        <dbReference type="PROSITE-ProRule" id="PRU00169"/>
    </source>
</evidence>
<dbReference type="RefSeq" id="WP_169605414.1">
    <property type="nucleotide sequence ID" value="NZ_CP051682.1"/>
</dbReference>
<dbReference type="InterPro" id="IPR011006">
    <property type="entry name" value="CheY-like_superfamily"/>
</dbReference>
<evidence type="ECO:0000259" key="2">
    <source>
        <dbReference type="PROSITE" id="PS50110"/>
    </source>
</evidence>
<sequence length="132" mass="15314">MSLLPKIFIIDDDMLFVFLTKKMIQTIGFTADITEFQDGLEGLEHLKKISSQKEQLPDLIFLDLNMPVMDGWEFVEEFKTIQPDLAKKVKLYIFSSSISPYDIERAKELSVVDDFIIKPLTQDKFMNIMQDA</sequence>
<keyword evidence="4" id="KW-1185">Reference proteome</keyword>
<evidence type="ECO:0000313" key="3">
    <source>
        <dbReference type="EMBL" id="QJD94395.1"/>
    </source>
</evidence>
<dbReference type="InterPro" id="IPR052893">
    <property type="entry name" value="TCS_response_regulator"/>
</dbReference>
<feature type="modified residue" description="4-aspartylphosphate" evidence="1">
    <location>
        <position position="63"/>
    </location>
</feature>
<protein>
    <submittedName>
        <fullName evidence="3">Response regulator</fullName>
    </submittedName>
</protein>
<dbReference type="InterPro" id="IPR001789">
    <property type="entry name" value="Sig_transdc_resp-reg_receiver"/>
</dbReference>
<feature type="domain" description="Response regulatory" evidence="2">
    <location>
        <begin position="6"/>
        <end position="132"/>
    </location>
</feature>
<reference evidence="3 4" key="1">
    <citation type="submission" date="2020-04" db="EMBL/GenBank/DDBJ databases">
        <title>Genome sequencing of novel species.</title>
        <authorList>
            <person name="Heo J."/>
            <person name="Kim S.-J."/>
            <person name="Kim J.-S."/>
            <person name="Hong S.-B."/>
            <person name="Kwon S.-W."/>
        </authorList>
    </citation>
    <scope>NUCLEOTIDE SEQUENCE [LARGE SCALE GENOMIC DNA]</scope>
    <source>
        <strain evidence="3 4">F39-2</strain>
    </source>
</reference>
<dbReference type="Pfam" id="PF00072">
    <property type="entry name" value="Response_reg"/>
    <property type="match status" value="1"/>
</dbReference>
<dbReference type="SUPFAM" id="SSF52172">
    <property type="entry name" value="CheY-like"/>
    <property type="match status" value="1"/>
</dbReference>
<dbReference type="PROSITE" id="PS50110">
    <property type="entry name" value="RESPONSE_REGULATORY"/>
    <property type="match status" value="1"/>
</dbReference>
<dbReference type="Proteomes" id="UP000503278">
    <property type="component" value="Chromosome"/>
</dbReference>
<accession>A0A7L5DTG2</accession>
<gene>
    <name evidence="3" type="ORF">HH214_00160</name>
</gene>
<dbReference type="AlphaFoldDB" id="A0A7L5DTG2"/>
<keyword evidence="1" id="KW-0597">Phosphoprotein</keyword>
<dbReference type="SMART" id="SM00448">
    <property type="entry name" value="REC"/>
    <property type="match status" value="1"/>
</dbReference>
<proteinExistence type="predicted"/>